<name>A0A085M1U2_9BILA</name>
<dbReference type="AlphaFoldDB" id="A0A085M1U2"/>
<dbReference type="Proteomes" id="UP000030758">
    <property type="component" value="Unassembled WGS sequence"/>
</dbReference>
<evidence type="ECO:0000256" key="1">
    <source>
        <dbReference type="SAM" id="MobiDB-lite"/>
    </source>
</evidence>
<keyword evidence="4" id="KW-1185">Reference proteome</keyword>
<dbReference type="EMBL" id="KL363242">
    <property type="protein sequence ID" value="KFD51188.1"/>
    <property type="molecule type" value="Genomic_DNA"/>
</dbReference>
<organism evidence="2 4">
    <name type="scientific">Trichuris suis</name>
    <name type="common">pig whipworm</name>
    <dbReference type="NCBI Taxonomy" id="68888"/>
    <lineage>
        <taxon>Eukaryota</taxon>
        <taxon>Metazoa</taxon>
        <taxon>Ecdysozoa</taxon>
        <taxon>Nematoda</taxon>
        <taxon>Enoplea</taxon>
        <taxon>Dorylaimia</taxon>
        <taxon>Trichinellida</taxon>
        <taxon>Trichuridae</taxon>
        <taxon>Trichuris</taxon>
    </lineage>
</organism>
<gene>
    <name evidence="2" type="ORF">M513_07952</name>
    <name evidence="3" type="ORF">M514_07952</name>
</gene>
<protein>
    <submittedName>
        <fullName evidence="2">Uncharacterized protein</fullName>
    </submittedName>
</protein>
<dbReference type="Proteomes" id="UP000030764">
    <property type="component" value="Unassembled WGS sequence"/>
</dbReference>
<dbReference type="EMBL" id="KL367495">
    <property type="protein sequence ID" value="KFD69412.1"/>
    <property type="molecule type" value="Genomic_DNA"/>
</dbReference>
<feature type="compositionally biased region" description="Basic and acidic residues" evidence="1">
    <location>
        <begin position="33"/>
        <end position="50"/>
    </location>
</feature>
<feature type="region of interest" description="Disordered" evidence="1">
    <location>
        <begin position="33"/>
        <end position="72"/>
    </location>
</feature>
<evidence type="ECO:0000313" key="3">
    <source>
        <dbReference type="EMBL" id="KFD69412.1"/>
    </source>
</evidence>
<evidence type="ECO:0000313" key="4">
    <source>
        <dbReference type="Proteomes" id="UP000030764"/>
    </source>
</evidence>
<sequence>MSPTSSLGGTSLVTTEFVTYLALTQDPAAMMRETRNRRAEEAQAETDRHPAPGGQLEGTETARMVDQVRPRSSTTEGATRLWCRLPLCFSPSTDVGVWLSHLNDYLMANEVPEDKWAVVLRSLVDDDVYAVLTEEGSTATYSELASCLKRL</sequence>
<evidence type="ECO:0000313" key="2">
    <source>
        <dbReference type="EMBL" id="KFD51188.1"/>
    </source>
</evidence>
<reference evidence="2 4" key="1">
    <citation type="journal article" date="2014" name="Nat. Genet.">
        <title>Genome and transcriptome of the porcine whipworm Trichuris suis.</title>
        <authorList>
            <person name="Jex A.R."/>
            <person name="Nejsum P."/>
            <person name="Schwarz E.M."/>
            <person name="Hu L."/>
            <person name="Young N.D."/>
            <person name="Hall R.S."/>
            <person name="Korhonen P.K."/>
            <person name="Liao S."/>
            <person name="Thamsborg S."/>
            <person name="Xia J."/>
            <person name="Xu P."/>
            <person name="Wang S."/>
            <person name="Scheerlinck J.P."/>
            <person name="Hofmann A."/>
            <person name="Sternberg P.W."/>
            <person name="Wang J."/>
            <person name="Gasser R.B."/>
        </authorList>
    </citation>
    <scope>NUCLEOTIDE SEQUENCE [LARGE SCALE GENOMIC DNA]</scope>
    <source>
        <strain evidence="3">DCEP-RM93F</strain>
        <strain evidence="2">DCEP-RM93M</strain>
    </source>
</reference>
<accession>A0A085M1U2</accession>
<proteinExistence type="predicted"/>